<proteinExistence type="predicted"/>
<accession>E9HGB1</accession>
<dbReference type="KEGG" id="dpx:DAPPUDRAFT_329342"/>
<name>E9HGB1_DAPPU</name>
<dbReference type="HOGENOM" id="CLU_2225815_0_0_1"/>
<keyword evidence="3" id="KW-1185">Reference proteome</keyword>
<dbReference type="InParanoid" id="E9HGB1"/>
<dbReference type="EMBL" id="GL732640">
    <property type="protein sequence ID" value="EFX69232.1"/>
    <property type="molecule type" value="Genomic_DNA"/>
</dbReference>
<feature type="region of interest" description="Disordered" evidence="1">
    <location>
        <begin position="42"/>
        <end position="77"/>
    </location>
</feature>
<sequence>MLTLLPVGVYSNSEREDCDPDLAETFLAEALEFADAARDTLEEELPDEDCRNKPFAAQPESIANSSPADAPPDSLADSSLSFPAFALGVFGEPRSDDKLALSGEKP</sequence>
<evidence type="ECO:0000256" key="1">
    <source>
        <dbReference type="SAM" id="MobiDB-lite"/>
    </source>
</evidence>
<evidence type="ECO:0000313" key="2">
    <source>
        <dbReference type="EMBL" id="EFX69232.1"/>
    </source>
</evidence>
<organism evidence="2 3">
    <name type="scientific">Daphnia pulex</name>
    <name type="common">Water flea</name>
    <dbReference type="NCBI Taxonomy" id="6669"/>
    <lineage>
        <taxon>Eukaryota</taxon>
        <taxon>Metazoa</taxon>
        <taxon>Ecdysozoa</taxon>
        <taxon>Arthropoda</taxon>
        <taxon>Crustacea</taxon>
        <taxon>Branchiopoda</taxon>
        <taxon>Diplostraca</taxon>
        <taxon>Cladocera</taxon>
        <taxon>Anomopoda</taxon>
        <taxon>Daphniidae</taxon>
        <taxon>Daphnia</taxon>
    </lineage>
</organism>
<dbReference type="Proteomes" id="UP000000305">
    <property type="component" value="Unassembled WGS sequence"/>
</dbReference>
<dbReference type="AlphaFoldDB" id="E9HGB1"/>
<evidence type="ECO:0000313" key="3">
    <source>
        <dbReference type="Proteomes" id="UP000000305"/>
    </source>
</evidence>
<gene>
    <name evidence="2" type="ORF">DAPPUDRAFT_329342</name>
</gene>
<reference evidence="2 3" key="1">
    <citation type="journal article" date="2011" name="Science">
        <title>The ecoresponsive genome of Daphnia pulex.</title>
        <authorList>
            <person name="Colbourne J.K."/>
            <person name="Pfrender M.E."/>
            <person name="Gilbert D."/>
            <person name="Thomas W.K."/>
            <person name="Tucker A."/>
            <person name="Oakley T.H."/>
            <person name="Tokishita S."/>
            <person name="Aerts A."/>
            <person name="Arnold G.J."/>
            <person name="Basu M.K."/>
            <person name="Bauer D.J."/>
            <person name="Caceres C.E."/>
            <person name="Carmel L."/>
            <person name="Casola C."/>
            <person name="Choi J.H."/>
            <person name="Detter J.C."/>
            <person name="Dong Q."/>
            <person name="Dusheyko S."/>
            <person name="Eads B.D."/>
            <person name="Frohlich T."/>
            <person name="Geiler-Samerotte K.A."/>
            <person name="Gerlach D."/>
            <person name="Hatcher P."/>
            <person name="Jogdeo S."/>
            <person name="Krijgsveld J."/>
            <person name="Kriventseva E.V."/>
            <person name="Kultz D."/>
            <person name="Laforsch C."/>
            <person name="Lindquist E."/>
            <person name="Lopez J."/>
            <person name="Manak J.R."/>
            <person name="Muller J."/>
            <person name="Pangilinan J."/>
            <person name="Patwardhan R.P."/>
            <person name="Pitluck S."/>
            <person name="Pritham E.J."/>
            <person name="Rechtsteiner A."/>
            <person name="Rho M."/>
            <person name="Rogozin I.B."/>
            <person name="Sakarya O."/>
            <person name="Salamov A."/>
            <person name="Schaack S."/>
            <person name="Shapiro H."/>
            <person name="Shiga Y."/>
            <person name="Skalitzky C."/>
            <person name="Smith Z."/>
            <person name="Souvorov A."/>
            <person name="Sung W."/>
            <person name="Tang Z."/>
            <person name="Tsuchiya D."/>
            <person name="Tu H."/>
            <person name="Vos H."/>
            <person name="Wang M."/>
            <person name="Wolf Y.I."/>
            <person name="Yamagata H."/>
            <person name="Yamada T."/>
            <person name="Ye Y."/>
            <person name="Shaw J.R."/>
            <person name="Andrews J."/>
            <person name="Crease T.J."/>
            <person name="Tang H."/>
            <person name="Lucas S.M."/>
            <person name="Robertson H.M."/>
            <person name="Bork P."/>
            <person name="Koonin E.V."/>
            <person name="Zdobnov E.M."/>
            <person name="Grigoriev I.V."/>
            <person name="Lynch M."/>
            <person name="Boore J.L."/>
        </authorList>
    </citation>
    <scope>NUCLEOTIDE SEQUENCE [LARGE SCALE GENOMIC DNA]</scope>
</reference>
<protein>
    <submittedName>
        <fullName evidence="2">Uncharacterized protein</fullName>
    </submittedName>
</protein>